<feature type="transmembrane region" description="Helical" evidence="6">
    <location>
        <begin position="98"/>
        <end position="116"/>
    </location>
</feature>
<comment type="caution">
    <text evidence="8">The sequence shown here is derived from an EMBL/GenBank/DDBJ whole genome shotgun (WGS) entry which is preliminary data.</text>
</comment>
<dbReference type="PANTHER" id="PTHR30287:SF1">
    <property type="entry name" value="INNER MEMBRANE PROTEIN"/>
    <property type="match status" value="1"/>
</dbReference>
<evidence type="ECO:0000256" key="1">
    <source>
        <dbReference type="ARBA" id="ARBA00004651"/>
    </source>
</evidence>
<accession>A0ABN0H4U4</accession>
<evidence type="ECO:0000313" key="9">
    <source>
        <dbReference type="Proteomes" id="UP000018720"/>
    </source>
</evidence>
<evidence type="ECO:0000259" key="7">
    <source>
        <dbReference type="Pfam" id="PF02687"/>
    </source>
</evidence>
<feature type="transmembrane region" description="Helical" evidence="6">
    <location>
        <begin position="152"/>
        <end position="173"/>
    </location>
</feature>
<dbReference type="Pfam" id="PF02687">
    <property type="entry name" value="FtsX"/>
    <property type="match status" value="1"/>
</dbReference>
<dbReference type="PANTHER" id="PTHR30287">
    <property type="entry name" value="MEMBRANE COMPONENT OF PREDICTED ABC SUPERFAMILY METABOLITE UPTAKE TRANSPORTER"/>
    <property type="match status" value="1"/>
</dbReference>
<feature type="transmembrane region" description="Helical" evidence="6">
    <location>
        <begin position="185"/>
        <end position="205"/>
    </location>
</feature>
<organism evidence="8 9">
    <name type="scientific">Leptospira licerasiae str. MMD4847</name>
    <dbReference type="NCBI Taxonomy" id="1049971"/>
    <lineage>
        <taxon>Bacteria</taxon>
        <taxon>Pseudomonadati</taxon>
        <taxon>Spirochaetota</taxon>
        <taxon>Spirochaetia</taxon>
        <taxon>Leptospirales</taxon>
        <taxon>Leptospiraceae</taxon>
        <taxon>Leptospira</taxon>
    </lineage>
</organism>
<evidence type="ECO:0000256" key="6">
    <source>
        <dbReference type="SAM" id="Phobius"/>
    </source>
</evidence>
<evidence type="ECO:0000256" key="2">
    <source>
        <dbReference type="ARBA" id="ARBA00022475"/>
    </source>
</evidence>
<keyword evidence="3 6" id="KW-0812">Transmembrane</keyword>
<evidence type="ECO:0000256" key="5">
    <source>
        <dbReference type="ARBA" id="ARBA00023136"/>
    </source>
</evidence>
<dbReference type="Proteomes" id="UP000018720">
    <property type="component" value="Unassembled WGS sequence"/>
</dbReference>
<comment type="subcellular location">
    <subcellularLocation>
        <location evidence="1">Cell membrane</location>
        <topology evidence="1">Multi-pass membrane protein</topology>
    </subcellularLocation>
</comment>
<evidence type="ECO:0000256" key="4">
    <source>
        <dbReference type="ARBA" id="ARBA00022989"/>
    </source>
</evidence>
<keyword evidence="4 6" id="KW-1133">Transmembrane helix</keyword>
<keyword evidence="2" id="KW-1003">Cell membrane</keyword>
<proteinExistence type="predicted"/>
<reference evidence="8 9" key="1">
    <citation type="submission" date="2012-08" db="EMBL/GenBank/DDBJ databases">
        <authorList>
            <person name="Harkins D.M."/>
            <person name="Durkin A.S."/>
            <person name="Selengut J.D."/>
            <person name="Sanka R."/>
            <person name="DePew J."/>
            <person name="Purushe J."/>
            <person name="Matthias M.A."/>
            <person name="Vinetz J.M."/>
            <person name="Sutton G.G."/>
            <person name="Nelson W.C."/>
            <person name="Fouts D.E."/>
        </authorList>
    </citation>
    <scope>NUCLEOTIDE SEQUENCE [LARGE SCALE GENOMIC DNA]</scope>
    <source>
        <strain evidence="8 9">MMD4847</strain>
    </source>
</reference>
<evidence type="ECO:0000256" key="3">
    <source>
        <dbReference type="ARBA" id="ARBA00022692"/>
    </source>
</evidence>
<sequence>MELGDKLSFSIGGVEVTGTIRNFRTVNWSDMRPNFVVLFSKGILEKAPKFYLSSFLLESSDSRYSLQKELSNEFPNLTIVDTEKAVRSFLGILEKMSFAIRWMTGLIVLSSLLLILSSLELSRKERLEETSLLRIIGGTKTFLRKYFLAESLFLANLSFVLAFVLVLGVSSYMSEMIFEIRASVPWLEIGIFYISLNVAVVGMYFGALRNEWKRSPTLYLKEV</sequence>
<evidence type="ECO:0000313" key="8">
    <source>
        <dbReference type="EMBL" id="EJZ40554.1"/>
    </source>
</evidence>
<dbReference type="EMBL" id="AHOM02000010">
    <property type="protein sequence ID" value="EJZ40554.1"/>
    <property type="molecule type" value="Genomic_DNA"/>
</dbReference>
<feature type="domain" description="ABC3 transporter permease C-terminal" evidence="7">
    <location>
        <begin position="104"/>
        <end position="202"/>
    </location>
</feature>
<protein>
    <submittedName>
        <fullName evidence="8">Efflux ABC transporter, permease protein</fullName>
    </submittedName>
</protein>
<dbReference type="InterPro" id="IPR003838">
    <property type="entry name" value="ABC3_permease_C"/>
</dbReference>
<keyword evidence="9" id="KW-1185">Reference proteome</keyword>
<keyword evidence="5 6" id="KW-0472">Membrane</keyword>
<gene>
    <name evidence="8" type="ORF">LEP1GSC178_0863</name>
</gene>
<dbReference type="InterPro" id="IPR038766">
    <property type="entry name" value="Membrane_comp_ABC_pdt"/>
</dbReference>
<name>A0ABN0H4U4_9LEPT</name>